<dbReference type="AlphaFoldDB" id="A0A9R1XNX9"/>
<gene>
    <name evidence="1" type="ORF">LSAT_V11C200059770</name>
</gene>
<dbReference type="EMBL" id="NBSK02000002">
    <property type="protein sequence ID" value="KAJ0219909.1"/>
    <property type="molecule type" value="Genomic_DNA"/>
</dbReference>
<protein>
    <submittedName>
        <fullName evidence="1">Uncharacterized protein</fullName>
    </submittedName>
</protein>
<name>A0A9R1XNX9_LACSA</name>
<evidence type="ECO:0000313" key="1">
    <source>
        <dbReference type="EMBL" id="KAJ0219909.1"/>
    </source>
</evidence>
<accession>A0A9R1XNX9</accession>
<proteinExistence type="predicted"/>
<reference evidence="1 2" key="1">
    <citation type="journal article" date="2017" name="Nat. Commun.">
        <title>Genome assembly with in vitro proximity ligation data and whole-genome triplication in lettuce.</title>
        <authorList>
            <person name="Reyes-Chin-Wo S."/>
            <person name="Wang Z."/>
            <person name="Yang X."/>
            <person name="Kozik A."/>
            <person name="Arikit S."/>
            <person name="Song C."/>
            <person name="Xia L."/>
            <person name="Froenicke L."/>
            <person name="Lavelle D.O."/>
            <person name="Truco M.J."/>
            <person name="Xia R."/>
            <person name="Zhu S."/>
            <person name="Xu C."/>
            <person name="Xu H."/>
            <person name="Xu X."/>
            <person name="Cox K."/>
            <person name="Korf I."/>
            <person name="Meyers B.C."/>
            <person name="Michelmore R.W."/>
        </authorList>
    </citation>
    <scope>NUCLEOTIDE SEQUENCE [LARGE SCALE GENOMIC DNA]</scope>
    <source>
        <strain evidence="2">cv. Salinas</strain>
        <tissue evidence="1">Seedlings</tissue>
    </source>
</reference>
<sequence length="131" mass="14968">MFMMTFEGVMERQRHNQIVNNFNTTTTFPKLITHSMNEPLASKVYTHNFFFYEVQKEISRSEDTCFQKAVTSSNGVDIVIVLEKQKNICTKQPKNDGDTQQNTGPSNVFVCSLNMLASYGNTYSIVTPCFE</sequence>
<comment type="caution">
    <text evidence="1">The sequence shown here is derived from an EMBL/GenBank/DDBJ whole genome shotgun (WGS) entry which is preliminary data.</text>
</comment>
<evidence type="ECO:0000313" key="2">
    <source>
        <dbReference type="Proteomes" id="UP000235145"/>
    </source>
</evidence>
<keyword evidence="2" id="KW-1185">Reference proteome</keyword>
<dbReference type="Proteomes" id="UP000235145">
    <property type="component" value="Unassembled WGS sequence"/>
</dbReference>
<organism evidence="1 2">
    <name type="scientific">Lactuca sativa</name>
    <name type="common">Garden lettuce</name>
    <dbReference type="NCBI Taxonomy" id="4236"/>
    <lineage>
        <taxon>Eukaryota</taxon>
        <taxon>Viridiplantae</taxon>
        <taxon>Streptophyta</taxon>
        <taxon>Embryophyta</taxon>
        <taxon>Tracheophyta</taxon>
        <taxon>Spermatophyta</taxon>
        <taxon>Magnoliopsida</taxon>
        <taxon>eudicotyledons</taxon>
        <taxon>Gunneridae</taxon>
        <taxon>Pentapetalae</taxon>
        <taxon>asterids</taxon>
        <taxon>campanulids</taxon>
        <taxon>Asterales</taxon>
        <taxon>Asteraceae</taxon>
        <taxon>Cichorioideae</taxon>
        <taxon>Cichorieae</taxon>
        <taxon>Lactucinae</taxon>
        <taxon>Lactuca</taxon>
    </lineage>
</organism>